<gene>
    <name evidence="3" type="primary">BQ5605_C019g08921</name>
    <name evidence="3" type="ORF">BQ5605_C019G08921</name>
</gene>
<feature type="region of interest" description="Disordered" evidence="1">
    <location>
        <begin position="79"/>
        <end position="112"/>
    </location>
</feature>
<dbReference type="GO" id="GO:0004525">
    <property type="term" value="F:ribonuclease III activity"/>
    <property type="evidence" value="ECO:0007669"/>
    <property type="project" value="InterPro"/>
</dbReference>
<sequence length="413" mass="45533">MTRSATDPQVKLEFEGPPEAKRVKLSPSIGSHMAQAATKTEPQAKQDPGKTNTLAVQAQGSFERAVEVERALLPRPRLPVELAAPGPRGYTSPRVASFQRNTTTPEVPANTDRVSELTTAVVGAQAQLAHPLPLVPTHPVPQLAAPNTKATKSKSRRKRPKPSKPPKPANQPKVKVRKSMTHDDDPMHALRPRRNPFSTLIPPHPVFWRSPGIQPNLTALPPPLLIRSLDLRLQSVTHLSYYLNGSNNVRLSKEESYVKCFRPLEWFGDAELKHYVANILVKKFPSLTHASYTLLAAMLIQNDTISYIAWAYGLGDLMLFGKVAHGEESFAHHQDALANLFEAMLGALVKDRGPEGEAEIKDWMGKIFSDEVFPELNEKAEAMREWPLKEKVPDGEAVDVLAGEAVVETVAVT</sequence>
<feature type="compositionally biased region" description="Basic residues" evidence="1">
    <location>
        <begin position="151"/>
        <end position="164"/>
    </location>
</feature>
<evidence type="ECO:0000256" key="1">
    <source>
        <dbReference type="SAM" id="MobiDB-lite"/>
    </source>
</evidence>
<name>A0A2X0MQZ5_9BASI</name>
<reference evidence="3 4" key="1">
    <citation type="submission" date="2016-11" db="EMBL/GenBank/DDBJ databases">
        <authorList>
            <person name="Jaros S."/>
            <person name="Januszkiewicz K."/>
            <person name="Wedrychowicz H."/>
        </authorList>
    </citation>
    <scope>NUCLEOTIDE SEQUENCE [LARGE SCALE GENOMIC DNA]</scope>
</reference>
<dbReference type="InterPro" id="IPR000999">
    <property type="entry name" value="RNase_III_dom"/>
</dbReference>
<feature type="region of interest" description="Disordered" evidence="1">
    <location>
        <begin position="1"/>
        <end position="51"/>
    </location>
</feature>
<accession>A0A2X0MQZ5</accession>
<proteinExistence type="predicted"/>
<dbReference type="EMBL" id="FQNC01000019">
    <property type="protein sequence ID" value="SGY23267.1"/>
    <property type="molecule type" value="Genomic_DNA"/>
</dbReference>
<dbReference type="STRING" id="796604.A0A2X0MQZ5"/>
<evidence type="ECO:0000313" key="3">
    <source>
        <dbReference type="EMBL" id="SGY23267.1"/>
    </source>
</evidence>
<feature type="region of interest" description="Disordered" evidence="1">
    <location>
        <begin position="133"/>
        <end position="196"/>
    </location>
</feature>
<evidence type="ECO:0000313" key="4">
    <source>
        <dbReference type="Proteomes" id="UP000249464"/>
    </source>
</evidence>
<dbReference type="AlphaFoldDB" id="A0A2X0MQZ5"/>
<evidence type="ECO:0000259" key="2">
    <source>
        <dbReference type="PROSITE" id="PS50142"/>
    </source>
</evidence>
<dbReference type="Gene3D" id="1.10.1520.10">
    <property type="entry name" value="Ribonuclease III domain"/>
    <property type="match status" value="1"/>
</dbReference>
<dbReference type="SUPFAM" id="SSF69065">
    <property type="entry name" value="RNase III domain-like"/>
    <property type="match status" value="1"/>
</dbReference>
<dbReference type="CDD" id="cd00593">
    <property type="entry name" value="RIBOc"/>
    <property type="match status" value="1"/>
</dbReference>
<organism evidence="3 4">
    <name type="scientific">Microbotryum silenes-dioicae</name>
    <dbReference type="NCBI Taxonomy" id="796604"/>
    <lineage>
        <taxon>Eukaryota</taxon>
        <taxon>Fungi</taxon>
        <taxon>Dikarya</taxon>
        <taxon>Basidiomycota</taxon>
        <taxon>Pucciniomycotina</taxon>
        <taxon>Microbotryomycetes</taxon>
        <taxon>Microbotryales</taxon>
        <taxon>Microbotryaceae</taxon>
        <taxon>Microbotryum</taxon>
    </lineage>
</organism>
<dbReference type="Pfam" id="PF00636">
    <property type="entry name" value="Ribonuclease_3"/>
    <property type="match status" value="1"/>
</dbReference>
<dbReference type="GO" id="GO:0006396">
    <property type="term" value="P:RNA processing"/>
    <property type="evidence" value="ECO:0007669"/>
    <property type="project" value="InterPro"/>
</dbReference>
<feature type="domain" description="RNase III" evidence="2">
    <location>
        <begin position="225"/>
        <end position="353"/>
    </location>
</feature>
<feature type="compositionally biased region" description="Basic and acidic residues" evidence="1">
    <location>
        <begin position="10"/>
        <end position="22"/>
    </location>
</feature>
<dbReference type="Proteomes" id="UP000249464">
    <property type="component" value="Unassembled WGS sequence"/>
</dbReference>
<dbReference type="PROSITE" id="PS50142">
    <property type="entry name" value="RNASE_3_2"/>
    <property type="match status" value="1"/>
</dbReference>
<keyword evidence="4" id="KW-1185">Reference proteome</keyword>
<protein>
    <submittedName>
        <fullName evidence="3">BQ5605_C019g08921 protein</fullName>
    </submittedName>
</protein>
<dbReference type="InterPro" id="IPR036389">
    <property type="entry name" value="RNase_III_sf"/>
</dbReference>
<dbReference type="SMART" id="SM00535">
    <property type="entry name" value="RIBOc"/>
    <property type="match status" value="1"/>
</dbReference>